<comment type="caution">
    <text evidence="8">The sequence shown here is derived from an EMBL/GenBank/DDBJ whole genome shotgun (WGS) entry which is preliminary data.</text>
</comment>
<evidence type="ECO:0000313" key="8">
    <source>
        <dbReference type="EMBL" id="KZE79724.1"/>
    </source>
</evidence>
<dbReference type="RefSeq" id="WP_038986265.1">
    <property type="nucleotide sequence ID" value="NZ_JWJO01000021.1"/>
</dbReference>
<feature type="domain" description="Major facilitator superfamily (MFS) profile" evidence="7">
    <location>
        <begin position="1"/>
        <end position="376"/>
    </location>
</feature>
<dbReference type="GO" id="GO:0022857">
    <property type="term" value="F:transmembrane transporter activity"/>
    <property type="evidence" value="ECO:0007669"/>
    <property type="project" value="InterPro"/>
</dbReference>
<keyword evidence="2" id="KW-1003">Cell membrane</keyword>
<sequence length="381" mass="41421">MKNYAYVGALGLLSIITTEFGVIGVLPQIASHYQISIDKASWLLSGFALVIALLGPFMTLFTARMDKKKVMLLAIFLFIASSTISVFLPPFWLLLTLRLLSALLQPVYIANALSIVVSFADKEKESQMMSIVFSGITIASFTTIPLATYLTNLYGLEAIFIIQGVVSTLAFIAIYFVLPNVEGGGKAFDIKELHIFKEASFIRSALVNLFVIAMWFSVYSYFADYLNKEKNMSGLMVGNMILLFGVVGLLAMYVGGKLLSRGVVFSNMVYVTGAIVLAIALYFSGSDVVITTGIVMIWSMLYTPVYLNAVAFLQRTTSVSFALGSSLSTSFGNLGIAFGTLVGGKVIAGYGMHYLPIAMFCIAAVTLVLMFIVKQKNKIQA</sequence>
<dbReference type="GO" id="GO:0005886">
    <property type="term" value="C:plasma membrane"/>
    <property type="evidence" value="ECO:0007669"/>
    <property type="project" value="UniProtKB-SubCell"/>
</dbReference>
<dbReference type="EMBL" id="LQNU01000059">
    <property type="protein sequence ID" value="KZE79724.1"/>
    <property type="molecule type" value="Genomic_DNA"/>
</dbReference>
<evidence type="ECO:0000256" key="2">
    <source>
        <dbReference type="ARBA" id="ARBA00022475"/>
    </source>
</evidence>
<evidence type="ECO:0000256" key="5">
    <source>
        <dbReference type="ARBA" id="ARBA00023136"/>
    </source>
</evidence>
<feature type="transmembrane region" description="Helical" evidence="6">
    <location>
        <begin position="354"/>
        <end position="373"/>
    </location>
</feature>
<evidence type="ECO:0000256" key="6">
    <source>
        <dbReference type="SAM" id="Phobius"/>
    </source>
</evidence>
<dbReference type="PANTHER" id="PTHR43124:SF3">
    <property type="entry name" value="CHLORAMPHENICOL EFFLUX PUMP RV0191"/>
    <property type="match status" value="1"/>
</dbReference>
<dbReference type="AlphaFoldDB" id="A0A161S4V4"/>
<comment type="subcellular location">
    <subcellularLocation>
        <location evidence="1">Cell membrane</location>
        <topology evidence="1">Multi-pass membrane protein</topology>
    </subcellularLocation>
</comment>
<feature type="transmembrane region" description="Helical" evidence="6">
    <location>
        <begin position="158"/>
        <end position="178"/>
    </location>
</feature>
<evidence type="ECO:0000256" key="3">
    <source>
        <dbReference type="ARBA" id="ARBA00022692"/>
    </source>
</evidence>
<protein>
    <submittedName>
        <fullName evidence="8">MFS transporter</fullName>
    </submittedName>
</protein>
<evidence type="ECO:0000256" key="4">
    <source>
        <dbReference type="ARBA" id="ARBA00022989"/>
    </source>
</evidence>
<feature type="transmembrane region" description="Helical" evidence="6">
    <location>
        <begin position="199"/>
        <end position="222"/>
    </location>
</feature>
<feature type="transmembrane region" description="Helical" evidence="6">
    <location>
        <begin position="234"/>
        <end position="255"/>
    </location>
</feature>
<feature type="transmembrane region" description="Helical" evidence="6">
    <location>
        <begin position="262"/>
        <end position="283"/>
    </location>
</feature>
<reference evidence="8 9" key="1">
    <citation type="submission" date="2016-01" db="EMBL/GenBank/DDBJ databases">
        <title>Whole genome sequencing of Myroides marinus L41.</title>
        <authorList>
            <person name="Hong K.W."/>
        </authorList>
    </citation>
    <scope>NUCLEOTIDE SEQUENCE [LARGE SCALE GENOMIC DNA]</scope>
    <source>
        <strain evidence="8 9">L41</strain>
    </source>
</reference>
<dbReference type="InterPro" id="IPR011701">
    <property type="entry name" value="MFS"/>
</dbReference>
<dbReference type="CDD" id="cd17324">
    <property type="entry name" value="MFS_NepI_like"/>
    <property type="match status" value="1"/>
</dbReference>
<feature type="transmembrane region" description="Helical" evidence="6">
    <location>
        <begin position="131"/>
        <end position="152"/>
    </location>
</feature>
<keyword evidence="5 6" id="KW-0472">Membrane</keyword>
<dbReference type="Proteomes" id="UP000076630">
    <property type="component" value="Unassembled WGS sequence"/>
</dbReference>
<evidence type="ECO:0000259" key="7">
    <source>
        <dbReference type="PROSITE" id="PS50850"/>
    </source>
</evidence>
<dbReference type="OrthoDB" id="199773at2"/>
<feature type="transmembrane region" description="Helical" evidence="6">
    <location>
        <begin position="319"/>
        <end position="342"/>
    </location>
</feature>
<feature type="transmembrane region" description="Helical" evidence="6">
    <location>
        <begin position="7"/>
        <end position="30"/>
    </location>
</feature>
<feature type="transmembrane region" description="Helical" evidence="6">
    <location>
        <begin position="99"/>
        <end position="119"/>
    </location>
</feature>
<dbReference type="SUPFAM" id="SSF103473">
    <property type="entry name" value="MFS general substrate transporter"/>
    <property type="match status" value="1"/>
</dbReference>
<evidence type="ECO:0000256" key="1">
    <source>
        <dbReference type="ARBA" id="ARBA00004651"/>
    </source>
</evidence>
<feature type="transmembrane region" description="Helical" evidence="6">
    <location>
        <begin position="289"/>
        <end position="307"/>
    </location>
</feature>
<feature type="transmembrane region" description="Helical" evidence="6">
    <location>
        <begin position="42"/>
        <end position="63"/>
    </location>
</feature>
<gene>
    <name evidence="8" type="ORF">AV926_11125</name>
</gene>
<feature type="transmembrane region" description="Helical" evidence="6">
    <location>
        <begin position="70"/>
        <end position="93"/>
    </location>
</feature>
<keyword evidence="9" id="KW-1185">Reference proteome</keyword>
<name>A0A161S4V4_9FLAO</name>
<dbReference type="InterPro" id="IPR050189">
    <property type="entry name" value="MFS_Efflux_Transporters"/>
</dbReference>
<evidence type="ECO:0000313" key="9">
    <source>
        <dbReference type="Proteomes" id="UP000076630"/>
    </source>
</evidence>
<dbReference type="InterPro" id="IPR020846">
    <property type="entry name" value="MFS_dom"/>
</dbReference>
<keyword evidence="3 6" id="KW-0812">Transmembrane</keyword>
<keyword evidence="4 6" id="KW-1133">Transmembrane helix</keyword>
<dbReference type="PROSITE" id="PS50850">
    <property type="entry name" value="MFS"/>
    <property type="match status" value="1"/>
</dbReference>
<dbReference type="InterPro" id="IPR036259">
    <property type="entry name" value="MFS_trans_sf"/>
</dbReference>
<dbReference type="Gene3D" id="1.20.1250.20">
    <property type="entry name" value="MFS general substrate transporter like domains"/>
    <property type="match status" value="2"/>
</dbReference>
<accession>A0A161S4V4</accession>
<proteinExistence type="predicted"/>
<dbReference type="Pfam" id="PF07690">
    <property type="entry name" value="MFS_1"/>
    <property type="match status" value="1"/>
</dbReference>
<organism evidence="8 9">
    <name type="scientific">Myroides marinus</name>
    <dbReference type="NCBI Taxonomy" id="703342"/>
    <lineage>
        <taxon>Bacteria</taxon>
        <taxon>Pseudomonadati</taxon>
        <taxon>Bacteroidota</taxon>
        <taxon>Flavobacteriia</taxon>
        <taxon>Flavobacteriales</taxon>
        <taxon>Flavobacteriaceae</taxon>
        <taxon>Myroides</taxon>
    </lineage>
</organism>
<dbReference type="PANTHER" id="PTHR43124">
    <property type="entry name" value="PURINE EFFLUX PUMP PBUE"/>
    <property type="match status" value="1"/>
</dbReference>